<dbReference type="OMA" id="HDMISKK"/>
<name>B6JUS2_SCHJY</name>
<gene>
    <name evidence="2" type="ORF">SJAG_00047</name>
</gene>
<dbReference type="VEuPathDB" id="FungiDB:SJAG_00047"/>
<evidence type="ECO:0000313" key="2">
    <source>
        <dbReference type="EMBL" id="EEB05055.1"/>
    </source>
</evidence>
<feature type="compositionally biased region" description="Acidic residues" evidence="1">
    <location>
        <begin position="100"/>
        <end position="111"/>
    </location>
</feature>
<accession>B6JUS2</accession>
<dbReference type="GeneID" id="7050999"/>
<evidence type="ECO:0000313" key="3">
    <source>
        <dbReference type="Proteomes" id="UP000001744"/>
    </source>
</evidence>
<dbReference type="JaponicusDB" id="SJAG_00047"/>
<dbReference type="OrthoDB" id="5398357at2759"/>
<organism evidence="2 3">
    <name type="scientific">Schizosaccharomyces japonicus (strain yFS275 / FY16936)</name>
    <name type="common">Fission yeast</name>
    <dbReference type="NCBI Taxonomy" id="402676"/>
    <lineage>
        <taxon>Eukaryota</taxon>
        <taxon>Fungi</taxon>
        <taxon>Dikarya</taxon>
        <taxon>Ascomycota</taxon>
        <taxon>Taphrinomycotina</taxon>
        <taxon>Schizosaccharomycetes</taxon>
        <taxon>Schizosaccharomycetales</taxon>
        <taxon>Schizosaccharomycetaceae</taxon>
        <taxon>Schizosaccharomyces</taxon>
    </lineage>
</organism>
<dbReference type="Proteomes" id="UP000001744">
    <property type="component" value="Unassembled WGS sequence"/>
</dbReference>
<dbReference type="RefSeq" id="XP_002171348.1">
    <property type="nucleotide sequence ID" value="XM_002171312.2"/>
</dbReference>
<protein>
    <submittedName>
        <fullName evidence="2">Uncharacterized protein</fullName>
    </submittedName>
</protein>
<keyword evidence="3" id="KW-1185">Reference proteome</keyword>
<evidence type="ECO:0000256" key="1">
    <source>
        <dbReference type="SAM" id="MobiDB-lite"/>
    </source>
</evidence>
<dbReference type="HOGENOM" id="CLU_2159866_0_0_1"/>
<reference evidence="2 3" key="1">
    <citation type="journal article" date="2011" name="Science">
        <title>Comparative functional genomics of the fission yeasts.</title>
        <authorList>
            <person name="Rhind N."/>
            <person name="Chen Z."/>
            <person name="Yassour M."/>
            <person name="Thompson D.A."/>
            <person name="Haas B.J."/>
            <person name="Habib N."/>
            <person name="Wapinski I."/>
            <person name="Roy S."/>
            <person name="Lin M.F."/>
            <person name="Heiman D.I."/>
            <person name="Young S.K."/>
            <person name="Furuya K."/>
            <person name="Guo Y."/>
            <person name="Pidoux A."/>
            <person name="Chen H.M."/>
            <person name="Robbertse B."/>
            <person name="Goldberg J.M."/>
            <person name="Aoki K."/>
            <person name="Bayne E.H."/>
            <person name="Berlin A.M."/>
            <person name="Desjardins C.A."/>
            <person name="Dobbs E."/>
            <person name="Dukaj L."/>
            <person name="Fan L."/>
            <person name="FitzGerald M.G."/>
            <person name="French C."/>
            <person name="Gujja S."/>
            <person name="Hansen K."/>
            <person name="Keifenheim D."/>
            <person name="Levin J.Z."/>
            <person name="Mosher R.A."/>
            <person name="Mueller C.A."/>
            <person name="Pfiffner J."/>
            <person name="Priest M."/>
            <person name="Russ C."/>
            <person name="Smialowska A."/>
            <person name="Swoboda P."/>
            <person name="Sykes S.M."/>
            <person name="Vaughn M."/>
            <person name="Vengrova S."/>
            <person name="Yoder R."/>
            <person name="Zeng Q."/>
            <person name="Allshire R."/>
            <person name="Baulcombe D."/>
            <person name="Birren B.W."/>
            <person name="Brown W."/>
            <person name="Ekwall K."/>
            <person name="Kellis M."/>
            <person name="Leatherwood J."/>
            <person name="Levin H."/>
            <person name="Margalit H."/>
            <person name="Martienssen R."/>
            <person name="Nieduszynski C.A."/>
            <person name="Spatafora J.W."/>
            <person name="Friedman N."/>
            <person name="Dalgaard J.Z."/>
            <person name="Baumann P."/>
            <person name="Niki H."/>
            <person name="Regev A."/>
            <person name="Nusbaum C."/>
        </authorList>
    </citation>
    <scope>NUCLEOTIDE SEQUENCE [LARGE SCALE GENOMIC DNA]</scope>
    <source>
        <strain evidence="3">yFS275 / FY16936</strain>
    </source>
</reference>
<proteinExistence type="predicted"/>
<sequence>MSRERAKQALMNLRLTQENPKALDVGYFQKKRLSKKEKAFEPTKLMEKERKSKDYAKERYYKYLKKTMAPTESEKEVHKMLVNQNTSSKKRKRKEKSVNDDDFGLLDDELL</sequence>
<dbReference type="EMBL" id="KE651166">
    <property type="protein sequence ID" value="EEB05055.1"/>
    <property type="molecule type" value="Genomic_DNA"/>
</dbReference>
<feature type="region of interest" description="Disordered" evidence="1">
    <location>
        <begin position="70"/>
        <end position="111"/>
    </location>
</feature>
<dbReference type="AlphaFoldDB" id="B6JUS2"/>